<dbReference type="Gene3D" id="1.10.1520.10">
    <property type="entry name" value="Ribonuclease III domain"/>
    <property type="match status" value="1"/>
</dbReference>
<dbReference type="PROSITE" id="PS50137">
    <property type="entry name" value="DS_RBD"/>
    <property type="match status" value="1"/>
</dbReference>
<dbReference type="PANTHER" id="PTHR11207">
    <property type="entry name" value="RIBONUCLEASE III"/>
    <property type="match status" value="1"/>
</dbReference>
<keyword evidence="8" id="KW-0699">rRNA-binding</keyword>
<dbReference type="GO" id="GO:0004525">
    <property type="term" value="F:ribonuclease III activity"/>
    <property type="evidence" value="ECO:0007669"/>
    <property type="project" value="UniProtKB-UniRule"/>
</dbReference>
<keyword evidence="8" id="KW-0819">tRNA processing</keyword>
<evidence type="ECO:0000259" key="10">
    <source>
        <dbReference type="PROSITE" id="PS50137"/>
    </source>
</evidence>
<organism evidence="12 13">
    <name type="scientific">Hallella bergensis DSM 17361</name>
    <dbReference type="NCBI Taxonomy" id="585502"/>
    <lineage>
        <taxon>Bacteria</taxon>
        <taxon>Pseudomonadati</taxon>
        <taxon>Bacteroidota</taxon>
        <taxon>Bacteroidia</taxon>
        <taxon>Bacteroidales</taxon>
        <taxon>Prevotellaceae</taxon>
        <taxon>Hallella</taxon>
    </lineage>
</organism>
<evidence type="ECO:0000259" key="11">
    <source>
        <dbReference type="PROSITE" id="PS50142"/>
    </source>
</evidence>
<dbReference type="SUPFAM" id="SSF54768">
    <property type="entry name" value="dsRNA-binding domain-like"/>
    <property type="match status" value="1"/>
</dbReference>
<dbReference type="SMART" id="SM00358">
    <property type="entry name" value="DSRM"/>
    <property type="match status" value="1"/>
</dbReference>
<keyword evidence="6 8" id="KW-0378">Hydrolase</keyword>
<dbReference type="SMART" id="SM00535">
    <property type="entry name" value="RIBOc"/>
    <property type="match status" value="1"/>
</dbReference>
<keyword evidence="3 8" id="KW-0507">mRNA processing</keyword>
<dbReference type="HAMAP" id="MF_00104">
    <property type="entry name" value="RNase_III"/>
    <property type="match status" value="1"/>
</dbReference>
<dbReference type="PANTHER" id="PTHR11207:SF0">
    <property type="entry name" value="RIBONUCLEASE 3"/>
    <property type="match status" value="1"/>
</dbReference>
<keyword evidence="8" id="KW-0963">Cytoplasm</keyword>
<dbReference type="eggNOG" id="COG0571">
    <property type="taxonomic scope" value="Bacteria"/>
</dbReference>
<evidence type="ECO:0000256" key="7">
    <source>
        <dbReference type="ARBA" id="ARBA00022884"/>
    </source>
</evidence>
<comment type="similarity">
    <text evidence="2">Belongs to the ribonuclease III family.</text>
</comment>
<dbReference type="GO" id="GO:0006397">
    <property type="term" value="P:mRNA processing"/>
    <property type="evidence" value="ECO:0007669"/>
    <property type="project" value="UniProtKB-UniRule"/>
</dbReference>
<dbReference type="GO" id="GO:0010468">
    <property type="term" value="P:regulation of gene expression"/>
    <property type="evidence" value="ECO:0007669"/>
    <property type="project" value="TreeGrafter"/>
</dbReference>
<feature type="region of interest" description="Disordered" evidence="9">
    <location>
        <begin position="258"/>
        <end position="344"/>
    </location>
</feature>
<dbReference type="GO" id="GO:0008033">
    <property type="term" value="P:tRNA processing"/>
    <property type="evidence" value="ECO:0007669"/>
    <property type="project" value="UniProtKB-KW"/>
</dbReference>
<dbReference type="InterPro" id="IPR014720">
    <property type="entry name" value="dsRBD_dom"/>
</dbReference>
<comment type="catalytic activity">
    <reaction evidence="1 8">
        <text>Endonucleolytic cleavage to 5'-phosphomonoester.</text>
        <dbReference type="EC" id="3.1.26.3"/>
    </reaction>
</comment>
<keyword evidence="7 8" id="KW-0694">RNA-binding</keyword>
<feature type="domain" description="DRBM" evidence="10">
    <location>
        <begin position="179"/>
        <end position="248"/>
    </location>
</feature>
<comment type="cofactor">
    <cofactor evidence="8">
        <name>Mg(2+)</name>
        <dbReference type="ChEBI" id="CHEBI:18420"/>
    </cofactor>
</comment>
<dbReference type="OrthoDB" id="9805026at2"/>
<evidence type="ECO:0000313" key="13">
    <source>
        <dbReference type="Proteomes" id="UP000003160"/>
    </source>
</evidence>
<dbReference type="AlphaFoldDB" id="D1PTL5"/>
<keyword evidence="5 8" id="KW-0255">Endonuclease</keyword>
<dbReference type="CDD" id="cd10845">
    <property type="entry name" value="DSRM_RNAse_III_family"/>
    <property type="match status" value="1"/>
</dbReference>
<evidence type="ECO:0000256" key="3">
    <source>
        <dbReference type="ARBA" id="ARBA00022664"/>
    </source>
</evidence>
<evidence type="ECO:0000256" key="4">
    <source>
        <dbReference type="ARBA" id="ARBA00022722"/>
    </source>
</evidence>
<comment type="function">
    <text evidence="8">Digests double-stranded RNA. Involved in the processing of primary rRNA transcript to yield the immediate precursors to the large and small rRNAs (23S and 16S). Processes some mRNAs, and tRNAs when they are encoded in the rRNA operon. Processes pre-crRNA and tracrRNA of type II CRISPR loci if present in the organism.</text>
</comment>
<dbReference type="GO" id="GO:0005737">
    <property type="term" value="C:cytoplasm"/>
    <property type="evidence" value="ECO:0007669"/>
    <property type="project" value="UniProtKB-SubCell"/>
</dbReference>
<keyword evidence="8" id="KW-0479">Metal-binding</keyword>
<dbReference type="InterPro" id="IPR036389">
    <property type="entry name" value="RNase_III_sf"/>
</dbReference>
<dbReference type="PROSITE" id="PS00517">
    <property type="entry name" value="RNASE_3_1"/>
    <property type="match status" value="1"/>
</dbReference>
<feature type="binding site" evidence="8">
    <location>
        <position position="137"/>
    </location>
    <ligand>
        <name>Mg(2+)</name>
        <dbReference type="ChEBI" id="CHEBI:18420"/>
    </ligand>
</feature>
<comment type="subcellular location">
    <subcellularLocation>
        <location evidence="8">Cytoplasm</location>
    </subcellularLocation>
</comment>
<evidence type="ECO:0000313" key="12">
    <source>
        <dbReference type="EMBL" id="EFA45275.1"/>
    </source>
</evidence>
<sequence>MLNKLSMLGNLFDRMRLPFRKDKELCFSLYRIIGFYPHDISHYKMALLHKSVTQHNKMGKRVNNERLEFLGDAILDAAVGDIVYRHFPGKKEGFLTNTRSKLVQRDTLNKLAKELGINDLILSNGCSSSHNSYMGGNAFEALVGAIYLDRGYDACMHFLKKRILAQMINIDKMAYKEVNFKSKLIEWSQKNHIKMDFELLKEDKDKNGSPTFSYRVMLEGIAGCEGTGFSKKESQQKACKETLKRLRHEPRFIDKVFAAKTSRTQMEEEPVETPPETDEPKDFLIIADSTREDESKHPTVFQEEVYTEDESVRENTDNEADNDTEFSEEETDLKLENKREDDPDRIIELAENIAFSEGENKLEAGR</sequence>
<protein>
    <recommendedName>
        <fullName evidence="8">Ribonuclease 3</fullName>
        <ecNumber evidence="8">3.1.26.3</ecNumber>
    </recommendedName>
    <alternativeName>
        <fullName evidence="8">Ribonuclease III</fullName>
        <shortName evidence="8">RNase III</shortName>
    </alternativeName>
</protein>
<evidence type="ECO:0000256" key="5">
    <source>
        <dbReference type="ARBA" id="ARBA00022759"/>
    </source>
</evidence>
<name>D1PTL5_9BACT</name>
<evidence type="ECO:0000256" key="9">
    <source>
        <dbReference type="SAM" id="MobiDB-lite"/>
    </source>
</evidence>
<evidence type="ECO:0000256" key="1">
    <source>
        <dbReference type="ARBA" id="ARBA00000109"/>
    </source>
</evidence>
<dbReference type="PROSITE" id="PS50142">
    <property type="entry name" value="RNASE_3_2"/>
    <property type="match status" value="1"/>
</dbReference>
<keyword evidence="4 8" id="KW-0540">Nuclease</keyword>
<feature type="binding site" evidence="8">
    <location>
        <position position="68"/>
    </location>
    <ligand>
        <name>Mg(2+)</name>
        <dbReference type="ChEBI" id="CHEBI:18420"/>
    </ligand>
</feature>
<feature type="compositionally biased region" description="Acidic residues" evidence="9">
    <location>
        <begin position="317"/>
        <end position="331"/>
    </location>
</feature>
<dbReference type="CDD" id="cd00593">
    <property type="entry name" value="RIBOc"/>
    <property type="match status" value="1"/>
</dbReference>
<dbReference type="Pfam" id="PF14622">
    <property type="entry name" value="Ribonucleas_3_3"/>
    <property type="match status" value="1"/>
</dbReference>
<feature type="compositionally biased region" description="Basic and acidic residues" evidence="9">
    <location>
        <begin position="332"/>
        <end position="344"/>
    </location>
</feature>
<evidence type="ECO:0000256" key="6">
    <source>
        <dbReference type="ARBA" id="ARBA00022801"/>
    </source>
</evidence>
<feature type="binding site" evidence="8">
    <location>
        <position position="140"/>
    </location>
    <ligand>
        <name>Mg(2+)</name>
        <dbReference type="ChEBI" id="CHEBI:18420"/>
    </ligand>
</feature>
<keyword evidence="13" id="KW-1185">Reference proteome</keyword>
<reference evidence="12 13" key="1">
    <citation type="submission" date="2009-10" db="EMBL/GenBank/DDBJ databases">
        <authorList>
            <person name="Qin X."/>
            <person name="Bachman B."/>
            <person name="Battles P."/>
            <person name="Bell A."/>
            <person name="Bess C."/>
            <person name="Bickham C."/>
            <person name="Chaboub L."/>
            <person name="Chen D."/>
            <person name="Coyle M."/>
            <person name="Deiros D.R."/>
            <person name="Dinh H."/>
            <person name="Forbes L."/>
            <person name="Fowler G."/>
            <person name="Francisco L."/>
            <person name="Fu Q."/>
            <person name="Gubbala S."/>
            <person name="Hale W."/>
            <person name="Han Y."/>
            <person name="Hemphill L."/>
            <person name="Highlander S.K."/>
            <person name="Hirani K."/>
            <person name="Hogues M."/>
            <person name="Jackson L."/>
            <person name="Jakkamsetti A."/>
            <person name="Javaid M."/>
            <person name="Jiang H."/>
            <person name="Korchina V."/>
            <person name="Kovar C."/>
            <person name="Lara F."/>
            <person name="Lee S."/>
            <person name="Mata R."/>
            <person name="Mathew T."/>
            <person name="Moen C."/>
            <person name="Morales K."/>
            <person name="Munidasa M."/>
            <person name="Nazareth L."/>
            <person name="Ngo R."/>
            <person name="Nguyen L."/>
            <person name="Okwuonu G."/>
            <person name="Ongeri F."/>
            <person name="Patil S."/>
            <person name="Petrosino J."/>
            <person name="Pham C."/>
            <person name="Pham P."/>
            <person name="Pu L.-L."/>
            <person name="Puazo M."/>
            <person name="Raj R."/>
            <person name="Reid J."/>
            <person name="Rouhana J."/>
            <person name="Saada N."/>
            <person name="Shang Y."/>
            <person name="Simmons D."/>
            <person name="Thornton R."/>
            <person name="Warren J."/>
            <person name="Weissenberger G."/>
            <person name="Zhang J."/>
            <person name="Zhang L."/>
            <person name="Zhou C."/>
            <person name="Zhu D."/>
            <person name="Muzny D."/>
            <person name="Worley K."/>
            <person name="Gibbs R."/>
        </authorList>
    </citation>
    <scope>NUCLEOTIDE SEQUENCE [LARGE SCALE GENOMIC DNA]</scope>
    <source>
        <strain evidence="12 13">DSM 17361</strain>
    </source>
</reference>
<dbReference type="NCBIfam" id="TIGR02191">
    <property type="entry name" value="RNaseIII"/>
    <property type="match status" value="1"/>
</dbReference>
<evidence type="ECO:0000256" key="2">
    <source>
        <dbReference type="ARBA" id="ARBA00010183"/>
    </source>
</evidence>
<dbReference type="Pfam" id="PF00035">
    <property type="entry name" value="dsrm"/>
    <property type="match status" value="1"/>
</dbReference>
<dbReference type="GO" id="GO:0046872">
    <property type="term" value="F:metal ion binding"/>
    <property type="evidence" value="ECO:0007669"/>
    <property type="project" value="UniProtKB-KW"/>
</dbReference>
<gene>
    <name evidence="8 12" type="primary">rnc</name>
    <name evidence="12" type="ORF">HMPREF0645_0300</name>
</gene>
<dbReference type="Proteomes" id="UP000003160">
    <property type="component" value="Unassembled WGS sequence"/>
</dbReference>
<dbReference type="HOGENOM" id="CLU_000907_1_0_10"/>
<dbReference type="SUPFAM" id="SSF69065">
    <property type="entry name" value="RNase III domain-like"/>
    <property type="match status" value="1"/>
</dbReference>
<accession>D1PTL5</accession>
<feature type="active site" evidence="8">
    <location>
        <position position="72"/>
    </location>
</feature>
<dbReference type="InterPro" id="IPR000999">
    <property type="entry name" value="RNase_III_dom"/>
</dbReference>
<dbReference type="GO" id="GO:0019843">
    <property type="term" value="F:rRNA binding"/>
    <property type="evidence" value="ECO:0007669"/>
    <property type="project" value="UniProtKB-KW"/>
</dbReference>
<dbReference type="EMBL" id="ACKS01000017">
    <property type="protein sequence ID" value="EFA45275.1"/>
    <property type="molecule type" value="Genomic_DNA"/>
</dbReference>
<feature type="active site" evidence="8">
    <location>
        <position position="140"/>
    </location>
</feature>
<dbReference type="GO" id="GO:0006364">
    <property type="term" value="P:rRNA processing"/>
    <property type="evidence" value="ECO:0007669"/>
    <property type="project" value="UniProtKB-UniRule"/>
</dbReference>
<evidence type="ECO:0000256" key="8">
    <source>
        <dbReference type="HAMAP-Rule" id="MF_00104"/>
    </source>
</evidence>
<feature type="compositionally biased region" description="Acidic residues" evidence="9">
    <location>
        <begin position="267"/>
        <end position="279"/>
    </location>
</feature>
<comment type="caution">
    <text evidence="12">The sequence shown here is derived from an EMBL/GenBank/DDBJ whole genome shotgun (WGS) entry which is preliminary data.</text>
</comment>
<dbReference type="EC" id="3.1.26.3" evidence="8"/>
<feature type="domain" description="RNase III" evidence="11">
    <location>
        <begin position="26"/>
        <end position="151"/>
    </location>
</feature>
<keyword evidence="8" id="KW-0460">Magnesium</keyword>
<comment type="subunit">
    <text evidence="8">Homodimer.</text>
</comment>
<dbReference type="GO" id="GO:0003725">
    <property type="term" value="F:double-stranded RNA binding"/>
    <property type="evidence" value="ECO:0007669"/>
    <property type="project" value="TreeGrafter"/>
</dbReference>
<keyword evidence="8" id="KW-0698">rRNA processing</keyword>
<dbReference type="Gene3D" id="3.30.160.20">
    <property type="match status" value="1"/>
</dbReference>
<dbReference type="InterPro" id="IPR011907">
    <property type="entry name" value="RNase_III"/>
</dbReference>
<proteinExistence type="inferred from homology"/>